<evidence type="ECO:0000256" key="2">
    <source>
        <dbReference type="ARBA" id="ARBA00022737"/>
    </source>
</evidence>
<dbReference type="InterPro" id="IPR050107">
    <property type="entry name" value="ABC_carbohydrate_import_ATPase"/>
</dbReference>
<dbReference type="Gene3D" id="3.40.50.300">
    <property type="entry name" value="P-loop containing nucleotide triphosphate hydrolases"/>
    <property type="match status" value="2"/>
</dbReference>
<keyword evidence="2" id="KW-0677">Repeat</keyword>
<protein>
    <submittedName>
        <fullName evidence="6">Sugar ABC transporter ATP-binding protein</fullName>
    </submittedName>
</protein>
<dbReference type="InterPro" id="IPR003593">
    <property type="entry name" value="AAA+_ATPase"/>
</dbReference>
<dbReference type="CDD" id="cd03215">
    <property type="entry name" value="ABC_Carb_Monos_II"/>
    <property type="match status" value="1"/>
</dbReference>
<dbReference type="GO" id="GO:0005524">
    <property type="term" value="F:ATP binding"/>
    <property type="evidence" value="ECO:0007669"/>
    <property type="project" value="UniProtKB-KW"/>
</dbReference>
<sequence>MTESHPVLTMTGIDKSFPGVRALQDVDLRLFPGEVHALMGENGAGKSTLIKVLTGVYGIDGGTITLRGAPVSFTGPMQASAAGVSTVYQEVNLCANLSVAENIFIGREPRRFGAVRWRDIRRRSRELLARLDLDIDVNAPLGSCSLAVQQMVAIARAIDVQASVLVLDEPTSSLDAGEVAQLFRIMRQLRDSGIAILFVTHFLDQVYAVSDRITVLRNGRLVGEYPTTELPQLSLVEKMIGKELDVLERLDEQTGRDAAAARRDTVFVEAREVGRKGSVAPFTLTIHAGEVVGLAGLLGSGRTEVARLLFGADRADHGAVSVDGEPIALRHPVTAIDHGIGFCSENRRAEGLVPELTVRENIILAMQAARGWFRPIPRRRQEELAERYVKALSIRPADPNIPVANLSGGNQQKVLLARWLITEPRLLILDEPTRGIDIGAKTEIQKLVVQLSDGGMAVLFISAELDEVLRLSHRIAVMRDREMVTQLTNDDSVDADRIMQTIAGGARPDEGARTDERAEV</sequence>
<evidence type="ECO:0000256" key="4">
    <source>
        <dbReference type="ARBA" id="ARBA00022840"/>
    </source>
</evidence>
<dbReference type="SMART" id="SM00382">
    <property type="entry name" value="AAA"/>
    <property type="match status" value="2"/>
</dbReference>
<keyword evidence="7" id="KW-1185">Reference proteome</keyword>
<dbReference type="Proteomes" id="UP001589894">
    <property type="component" value="Unassembled WGS sequence"/>
</dbReference>
<dbReference type="PROSITE" id="PS00211">
    <property type="entry name" value="ABC_TRANSPORTER_1"/>
    <property type="match status" value="1"/>
</dbReference>
<dbReference type="EMBL" id="JBHLUE010000026">
    <property type="protein sequence ID" value="MFC0567850.1"/>
    <property type="molecule type" value="Genomic_DNA"/>
</dbReference>
<name>A0ABV6P497_9ACTN</name>
<dbReference type="CDD" id="cd03216">
    <property type="entry name" value="ABC_Carb_Monos_I"/>
    <property type="match status" value="1"/>
</dbReference>
<dbReference type="Pfam" id="PF00005">
    <property type="entry name" value="ABC_tran"/>
    <property type="match status" value="2"/>
</dbReference>
<evidence type="ECO:0000259" key="5">
    <source>
        <dbReference type="PROSITE" id="PS50893"/>
    </source>
</evidence>
<feature type="domain" description="ABC transporter" evidence="5">
    <location>
        <begin position="8"/>
        <end position="243"/>
    </location>
</feature>
<keyword evidence="3" id="KW-0547">Nucleotide-binding</keyword>
<dbReference type="RefSeq" id="WP_377343194.1">
    <property type="nucleotide sequence ID" value="NZ_JBHLUE010000026.1"/>
</dbReference>
<feature type="domain" description="ABC transporter" evidence="5">
    <location>
        <begin position="261"/>
        <end position="505"/>
    </location>
</feature>
<keyword evidence="4 6" id="KW-0067">ATP-binding</keyword>
<accession>A0ABV6P497</accession>
<evidence type="ECO:0000313" key="6">
    <source>
        <dbReference type="EMBL" id="MFC0567850.1"/>
    </source>
</evidence>
<dbReference type="InterPro" id="IPR017871">
    <property type="entry name" value="ABC_transporter-like_CS"/>
</dbReference>
<organism evidence="6 7">
    <name type="scientific">Plantactinospora siamensis</name>
    <dbReference type="NCBI Taxonomy" id="555372"/>
    <lineage>
        <taxon>Bacteria</taxon>
        <taxon>Bacillati</taxon>
        <taxon>Actinomycetota</taxon>
        <taxon>Actinomycetes</taxon>
        <taxon>Micromonosporales</taxon>
        <taxon>Micromonosporaceae</taxon>
        <taxon>Plantactinospora</taxon>
    </lineage>
</organism>
<reference evidence="6 7" key="1">
    <citation type="submission" date="2024-09" db="EMBL/GenBank/DDBJ databases">
        <authorList>
            <person name="Sun Q."/>
            <person name="Mori K."/>
        </authorList>
    </citation>
    <scope>NUCLEOTIDE SEQUENCE [LARGE SCALE GENOMIC DNA]</scope>
    <source>
        <strain evidence="6 7">TBRC 2205</strain>
    </source>
</reference>
<gene>
    <name evidence="6" type="ORF">ACFFHU_27375</name>
</gene>
<dbReference type="PANTHER" id="PTHR43790">
    <property type="entry name" value="CARBOHYDRATE TRANSPORT ATP-BINDING PROTEIN MG119-RELATED"/>
    <property type="match status" value="1"/>
</dbReference>
<evidence type="ECO:0000256" key="3">
    <source>
        <dbReference type="ARBA" id="ARBA00022741"/>
    </source>
</evidence>
<dbReference type="SUPFAM" id="SSF52540">
    <property type="entry name" value="P-loop containing nucleoside triphosphate hydrolases"/>
    <property type="match status" value="2"/>
</dbReference>
<evidence type="ECO:0000313" key="7">
    <source>
        <dbReference type="Proteomes" id="UP001589894"/>
    </source>
</evidence>
<comment type="caution">
    <text evidence="6">The sequence shown here is derived from an EMBL/GenBank/DDBJ whole genome shotgun (WGS) entry which is preliminary data.</text>
</comment>
<proteinExistence type="predicted"/>
<dbReference type="InterPro" id="IPR027417">
    <property type="entry name" value="P-loop_NTPase"/>
</dbReference>
<dbReference type="InterPro" id="IPR003439">
    <property type="entry name" value="ABC_transporter-like_ATP-bd"/>
</dbReference>
<evidence type="ECO:0000256" key="1">
    <source>
        <dbReference type="ARBA" id="ARBA00022448"/>
    </source>
</evidence>
<dbReference type="PANTHER" id="PTHR43790:SF9">
    <property type="entry name" value="GALACTOFURANOSE TRANSPORTER ATP-BINDING PROTEIN YTFR"/>
    <property type="match status" value="1"/>
</dbReference>
<keyword evidence="1" id="KW-0813">Transport</keyword>
<dbReference type="PROSITE" id="PS50893">
    <property type="entry name" value="ABC_TRANSPORTER_2"/>
    <property type="match status" value="2"/>
</dbReference>